<feature type="transmembrane region" description="Helical" evidence="1">
    <location>
        <begin position="330"/>
        <end position="348"/>
    </location>
</feature>
<reference evidence="2 5" key="2">
    <citation type="submission" date="2021-02" db="EMBL/GenBank/DDBJ databases">
        <title>Complete Genome Sequence of Cupriavidus oxalaticus Strain Ox1, a Soil Oxalate-Degrading Species.</title>
        <authorList>
            <person name="Palmieri F."/>
            <person name="Udriet P."/>
            <person name="Deuasquier M."/>
            <person name="Beaudoing E."/>
            <person name="Johnson S.L."/>
            <person name="Davenport K.W."/>
            <person name="Chain P.S."/>
            <person name="Bindschedler S."/>
            <person name="Junier P."/>
        </authorList>
    </citation>
    <scope>NUCLEOTIDE SEQUENCE [LARGE SCALE GENOMIC DNA]</scope>
    <source>
        <strain evidence="2 5">Ox1</strain>
    </source>
</reference>
<evidence type="ECO:0000313" key="4">
    <source>
        <dbReference type="Proteomes" id="UP000256862"/>
    </source>
</evidence>
<reference evidence="3 4" key="1">
    <citation type="submission" date="2018-01" db="EMBL/GenBank/DDBJ databases">
        <authorList>
            <person name="Clerissi C."/>
        </authorList>
    </citation>
    <scope>NUCLEOTIDE SEQUENCE [LARGE SCALE GENOMIC DNA]</scope>
    <source>
        <strain evidence="3">Cupriavidus oxalaticus LMG 2235</strain>
        <plasmid evidence="4">co2235_mp</plasmid>
    </source>
</reference>
<feature type="transmembrane region" description="Helical" evidence="1">
    <location>
        <begin position="217"/>
        <end position="235"/>
    </location>
</feature>
<proteinExistence type="predicted"/>
<evidence type="ECO:0000313" key="3">
    <source>
        <dbReference type="EMBL" id="SPC19782.1"/>
    </source>
</evidence>
<feature type="transmembrane region" description="Helical" evidence="1">
    <location>
        <begin position="6"/>
        <end position="25"/>
    </location>
</feature>
<keyword evidence="1" id="KW-0472">Membrane</keyword>
<dbReference type="RefSeq" id="WP_063237661.1">
    <property type="nucleotide sequence ID" value="NZ_CP069809.1"/>
</dbReference>
<dbReference type="EMBL" id="OGUS01000137">
    <property type="protein sequence ID" value="SPC19782.1"/>
    <property type="molecule type" value="Genomic_DNA"/>
</dbReference>
<dbReference type="OrthoDB" id="6195545at2"/>
<accession>A0A976BHL1</accession>
<protein>
    <submittedName>
        <fullName evidence="3">Uncharacterized protein</fullName>
    </submittedName>
</protein>
<name>A0A976BHL1_9BURK</name>
<feature type="transmembrane region" description="Helical" evidence="1">
    <location>
        <begin position="177"/>
        <end position="205"/>
    </location>
</feature>
<evidence type="ECO:0000313" key="5">
    <source>
        <dbReference type="Proteomes" id="UP000623307"/>
    </source>
</evidence>
<keyword evidence="1" id="KW-1133">Transmembrane helix</keyword>
<dbReference type="Proteomes" id="UP000256862">
    <property type="component" value="Plasmid CO2235_mp"/>
</dbReference>
<geneLocation type="plasmid" evidence="4">
    <name>co2235_mp</name>
</geneLocation>
<gene>
    <name evidence="3" type="ORF">CO2235_MP20193</name>
    <name evidence="2" type="ORF">JTE92_00040</name>
</gene>
<keyword evidence="5" id="KW-1185">Reference proteome</keyword>
<dbReference type="Proteomes" id="UP000623307">
    <property type="component" value="Chromosome 1"/>
</dbReference>
<evidence type="ECO:0000256" key="1">
    <source>
        <dbReference type="SAM" id="Phobius"/>
    </source>
</evidence>
<dbReference type="GeneID" id="303487878"/>
<feature type="transmembrane region" description="Helical" evidence="1">
    <location>
        <begin position="97"/>
        <end position="119"/>
    </location>
</feature>
<feature type="transmembrane region" description="Helical" evidence="1">
    <location>
        <begin position="293"/>
        <end position="318"/>
    </location>
</feature>
<feature type="transmembrane region" description="Helical" evidence="1">
    <location>
        <begin position="37"/>
        <end position="57"/>
    </location>
</feature>
<sequence length="393" mass="43113">MEYASSAWHVLSATLVLLAGALVTVSVGRRFGTRPKWALLLYAWHTIFCIAYAKLVMETGGDAADYFEASLLPSPEFSIGTRAVSYFTHIFSQYLGFSYLGVFLVFNIFGTIGLLAFDAVLRTVTAGRSRFLRGLAMVIVLLPSVSFWSAAIGKDSVAFMATSLALWASLSMPRRSWLMIIAITCMFLVRPHIAAVMILSLAAAMVISSKMGWKWRVALVSVAMVATAAIVPFTMQYAGLGEAKDAATIEAYVETRQGYNQEGGGGIDIAGMSLPMQLFTYVFRPLPYEANGIFGLAASLDNVVLLLLAVLGIWGMIHRRGSRVVLKNQAFLWIYCIGAWLILAPMTANLGISVRQKWMFVPMLVCLLICSIRERQAGRRAPAAEYRPRVSSR</sequence>
<dbReference type="EMBL" id="CP069811">
    <property type="protein sequence ID" value="QRQ91390.1"/>
    <property type="molecule type" value="Genomic_DNA"/>
</dbReference>
<organism evidence="3 4">
    <name type="scientific">Cupriavidus oxalaticus</name>
    <dbReference type="NCBI Taxonomy" id="96344"/>
    <lineage>
        <taxon>Bacteria</taxon>
        <taxon>Pseudomonadati</taxon>
        <taxon>Pseudomonadota</taxon>
        <taxon>Betaproteobacteria</taxon>
        <taxon>Burkholderiales</taxon>
        <taxon>Burkholderiaceae</taxon>
        <taxon>Cupriavidus</taxon>
    </lineage>
</organism>
<feature type="transmembrane region" description="Helical" evidence="1">
    <location>
        <begin position="131"/>
        <end position="151"/>
    </location>
</feature>
<evidence type="ECO:0000313" key="2">
    <source>
        <dbReference type="EMBL" id="QRQ91390.1"/>
    </source>
</evidence>
<dbReference type="AlphaFoldDB" id="A0A976BHL1"/>
<keyword evidence="1" id="KW-0812">Transmembrane</keyword>